<evidence type="ECO:0000313" key="2">
    <source>
        <dbReference type="EMBL" id="KAG2311656.1"/>
    </source>
</evidence>
<evidence type="ECO:0000313" key="3">
    <source>
        <dbReference type="Proteomes" id="UP000886595"/>
    </source>
</evidence>
<dbReference type="EMBL" id="JAAMPC010000005">
    <property type="protein sequence ID" value="KAG2311656.1"/>
    <property type="molecule type" value="Genomic_DNA"/>
</dbReference>
<sequence>MALSDDDLPPQLTKDVKRRNRKRRTLKNKDVEELLSAATRAARIARDKGYYIVSPEAIRCVEVLRMMRSLPLTPRLITKTDALRPLHRLAMDFNPKIRSESKSVLNHLKGVLASSKREGFAWKTRSLEKIEYKD</sequence>
<dbReference type="AlphaFoldDB" id="A0A8X7VI39"/>
<name>A0A8X7VI39_BRACI</name>
<protein>
    <recommendedName>
        <fullName evidence="4">TFIIS N-terminal domain-containing protein</fullName>
    </recommendedName>
</protein>
<reference evidence="2 3" key="1">
    <citation type="submission" date="2020-02" db="EMBL/GenBank/DDBJ databases">
        <authorList>
            <person name="Ma Q."/>
            <person name="Huang Y."/>
            <person name="Song X."/>
            <person name="Pei D."/>
        </authorList>
    </citation>
    <scope>NUCLEOTIDE SEQUENCE [LARGE SCALE GENOMIC DNA]</scope>
    <source>
        <strain evidence="2">Sxm20200214</strain>
        <tissue evidence="2">Leaf</tissue>
    </source>
</reference>
<accession>A0A8X7VI39</accession>
<organism evidence="2 3">
    <name type="scientific">Brassica carinata</name>
    <name type="common">Ethiopian mustard</name>
    <name type="synonym">Abyssinian cabbage</name>
    <dbReference type="NCBI Taxonomy" id="52824"/>
    <lineage>
        <taxon>Eukaryota</taxon>
        <taxon>Viridiplantae</taxon>
        <taxon>Streptophyta</taxon>
        <taxon>Embryophyta</taxon>
        <taxon>Tracheophyta</taxon>
        <taxon>Spermatophyta</taxon>
        <taxon>Magnoliopsida</taxon>
        <taxon>eudicotyledons</taxon>
        <taxon>Gunneridae</taxon>
        <taxon>Pentapetalae</taxon>
        <taxon>rosids</taxon>
        <taxon>malvids</taxon>
        <taxon>Brassicales</taxon>
        <taxon>Brassicaceae</taxon>
        <taxon>Brassiceae</taxon>
        <taxon>Brassica</taxon>
    </lineage>
</organism>
<evidence type="ECO:0000256" key="1">
    <source>
        <dbReference type="SAM" id="MobiDB-lite"/>
    </source>
</evidence>
<keyword evidence="3" id="KW-1185">Reference proteome</keyword>
<evidence type="ECO:0008006" key="4">
    <source>
        <dbReference type="Google" id="ProtNLM"/>
    </source>
</evidence>
<dbReference type="Proteomes" id="UP000886595">
    <property type="component" value="Unassembled WGS sequence"/>
</dbReference>
<gene>
    <name evidence="2" type="ORF">Bca52824_023213</name>
</gene>
<comment type="caution">
    <text evidence="2">The sequence shown here is derived from an EMBL/GenBank/DDBJ whole genome shotgun (WGS) entry which is preliminary data.</text>
</comment>
<proteinExistence type="predicted"/>
<dbReference type="OrthoDB" id="1097240at2759"/>
<feature type="region of interest" description="Disordered" evidence="1">
    <location>
        <begin position="1"/>
        <end position="20"/>
    </location>
</feature>